<comment type="caution">
    <text evidence="3">The sequence shown here is derived from an EMBL/GenBank/DDBJ whole genome shotgun (WGS) entry which is preliminary data.</text>
</comment>
<dbReference type="STRING" id="1225564.AA309_04895"/>
<feature type="domain" description="L,D-TPase catalytic" evidence="2">
    <location>
        <begin position="4"/>
        <end position="176"/>
    </location>
</feature>
<accession>A0A0H1RMJ3</accession>
<keyword evidence="1" id="KW-0573">Peptidoglycan synthesis</keyword>
<dbReference type="PATRIC" id="fig|1225564.3.peg.1432"/>
<dbReference type="PANTHER" id="PTHR38589:SF1">
    <property type="entry name" value="BLR0621 PROTEIN"/>
    <property type="match status" value="1"/>
</dbReference>
<name>A0A0H1RMJ3_9HYPH</name>
<evidence type="ECO:0000256" key="1">
    <source>
        <dbReference type="PROSITE-ProRule" id="PRU01373"/>
    </source>
</evidence>
<evidence type="ECO:0000313" key="3">
    <source>
        <dbReference type="EMBL" id="KLK93837.1"/>
    </source>
</evidence>
<feature type="active site" description="Proton donor/acceptor" evidence="1">
    <location>
        <position position="140"/>
    </location>
</feature>
<dbReference type="PANTHER" id="PTHR38589">
    <property type="entry name" value="BLR0621 PROTEIN"/>
    <property type="match status" value="1"/>
</dbReference>
<proteinExistence type="predicted"/>
<dbReference type="InterPro" id="IPR005490">
    <property type="entry name" value="LD_TPept_cat_dom"/>
</dbReference>
<dbReference type="GO" id="GO:0016740">
    <property type="term" value="F:transferase activity"/>
    <property type="evidence" value="ECO:0007669"/>
    <property type="project" value="InterPro"/>
</dbReference>
<dbReference type="AlphaFoldDB" id="A0A0H1RMJ3"/>
<dbReference type="GO" id="GO:0008360">
    <property type="term" value="P:regulation of cell shape"/>
    <property type="evidence" value="ECO:0007669"/>
    <property type="project" value="UniProtKB-UniRule"/>
</dbReference>
<gene>
    <name evidence="3" type="ORF">AA309_04895</name>
</gene>
<evidence type="ECO:0000313" key="4">
    <source>
        <dbReference type="Proteomes" id="UP000035489"/>
    </source>
</evidence>
<dbReference type="Pfam" id="PF03734">
    <property type="entry name" value="YkuD"/>
    <property type="match status" value="1"/>
</dbReference>
<comment type="pathway">
    <text evidence="1">Cell wall biogenesis; peptidoglycan biosynthesis.</text>
</comment>
<evidence type="ECO:0000259" key="2">
    <source>
        <dbReference type="PROSITE" id="PS52029"/>
    </source>
</evidence>
<keyword evidence="1" id="KW-0961">Cell wall biogenesis/degradation</keyword>
<sequence>MKRTRVNVIRVHRSPLDHRRGRLKAGNLTLPCAIGRSGTSHAKREGDGASPAGCFRLLQAFYRADQGPRPRTGLKLRPIRPTDGWSDDARDRRYNRLVPLPCPTSHEKMWRDDHLYDVVIDIAWNRGPIRRGRGSAIFLHLARPGFLPTEGCVAVEPRMIRRLLERIGPQTRIEIVG</sequence>
<dbReference type="EMBL" id="LCYG01000016">
    <property type="protein sequence ID" value="KLK93837.1"/>
    <property type="molecule type" value="Genomic_DNA"/>
</dbReference>
<organism evidence="3 4">
    <name type="scientific">Microvirga vignae</name>
    <dbReference type="NCBI Taxonomy" id="1225564"/>
    <lineage>
        <taxon>Bacteria</taxon>
        <taxon>Pseudomonadati</taxon>
        <taxon>Pseudomonadota</taxon>
        <taxon>Alphaproteobacteria</taxon>
        <taxon>Hyphomicrobiales</taxon>
        <taxon>Methylobacteriaceae</taxon>
        <taxon>Microvirga</taxon>
    </lineage>
</organism>
<feature type="active site" description="Nucleophile" evidence="1">
    <location>
        <position position="152"/>
    </location>
</feature>
<dbReference type="Proteomes" id="UP000035489">
    <property type="component" value="Unassembled WGS sequence"/>
</dbReference>
<dbReference type="PROSITE" id="PS52029">
    <property type="entry name" value="LD_TPASE"/>
    <property type="match status" value="1"/>
</dbReference>
<reference evidence="3 4" key="1">
    <citation type="submission" date="2015-05" db="EMBL/GenBank/DDBJ databases">
        <title>Draft genome sequence of Microvirga vignae strain BR3299, a novel nitrogen fixing bacteria isolated from Brazil semi-aired region.</title>
        <authorList>
            <person name="Zilli J.E."/>
            <person name="Passos S.R."/>
            <person name="Leite J."/>
            <person name="Baldani J.I."/>
            <person name="Xavier G.R."/>
            <person name="Rumjaneck N.G."/>
            <person name="Simoes-Araujo J.L."/>
        </authorList>
    </citation>
    <scope>NUCLEOTIDE SEQUENCE [LARGE SCALE GENOMIC DNA]</scope>
    <source>
        <strain evidence="3 4">BR3299</strain>
    </source>
</reference>
<dbReference type="CDD" id="cd16913">
    <property type="entry name" value="YkuD_like"/>
    <property type="match status" value="1"/>
</dbReference>
<dbReference type="RefSeq" id="WP_047187882.1">
    <property type="nucleotide sequence ID" value="NZ_LCYG01000016.1"/>
</dbReference>
<dbReference type="OrthoDB" id="9804204at2"/>
<keyword evidence="1" id="KW-0133">Cell shape</keyword>
<dbReference type="GO" id="GO:0009252">
    <property type="term" value="P:peptidoglycan biosynthetic process"/>
    <property type="evidence" value="ECO:0007669"/>
    <property type="project" value="UniProtKB-KW"/>
</dbReference>
<protein>
    <submittedName>
        <fullName evidence="3">L,D-transpeptidase catalytic domain protein</fullName>
    </submittedName>
</protein>
<dbReference type="GO" id="GO:0071555">
    <property type="term" value="P:cell wall organization"/>
    <property type="evidence" value="ECO:0007669"/>
    <property type="project" value="UniProtKB-UniRule"/>
</dbReference>
<keyword evidence="4" id="KW-1185">Reference proteome</keyword>